<feature type="region of interest" description="Disordered" evidence="1">
    <location>
        <begin position="243"/>
        <end position="281"/>
    </location>
</feature>
<evidence type="ECO:0000313" key="3">
    <source>
        <dbReference type="Proteomes" id="UP000518300"/>
    </source>
</evidence>
<feature type="compositionally biased region" description="Basic and acidic residues" evidence="1">
    <location>
        <begin position="60"/>
        <end position="70"/>
    </location>
</feature>
<accession>A0A848L7S7</accession>
<dbReference type="AlphaFoldDB" id="A0A848L7S7"/>
<gene>
    <name evidence="2" type="ORF">HG543_08195</name>
</gene>
<protein>
    <submittedName>
        <fullName evidence="2">Uncharacterized protein</fullName>
    </submittedName>
</protein>
<proteinExistence type="predicted"/>
<name>A0A848L7S7_9BACT</name>
<sequence length="281" mass="28957">MTRRRIAGVVLALALAGALSAGVASGVERVRGRMRKRPEPPPPFSQRDKVGARGGAEEGALPRDAVRRGAPESLAADGRPVALDAAGVSRPRGEREGRPAAVRAKPLPQAVTDGGAPEELESHAEVHAQGGLAGLTTRIPAPMRVSWTVVEPSAGRVRLVAEVERRLGFGAPVTVHLALPADARLLEGPAHFTVPEGQGGDIRAVSYVVAFGKEAPPSEDLVLVAHAEGASFGAHAEERYAFGRAPSSAPRPVPVGPVLPGSVMTGEEHGTPDGEGEDPAP</sequence>
<feature type="region of interest" description="Disordered" evidence="1">
    <location>
        <begin position="24"/>
        <end position="117"/>
    </location>
</feature>
<dbReference type="Proteomes" id="UP000518300">
    <property type="component" value="Unassembled WGS sequence"/>
</dbReference>
<dbReference type="RefSeq" id="WP_169344134.1">
    <property type="nucleotide sequence ID" value="NZ_JABBJJ010000026.1"/>
</dbReference>
<comment type="caution">
    <text evidence="2">The sequence shown here is derived from an EMBL/GenBank/DDBJ whole genome shotgun (WGS) entry which is preliminary data.</text>
</comment>
<evidence type="ECO:0000313" key="2">
    <source>
        <dbReference type="EMBL" id="NMO14839.1"/>
    </source>
</evidence>
<evidence type="ECO:0000256" key="1">
    <source>
        <dbReference type="SAM" id="MobiDB-lite"/>
    </source>
</evidence>
<dbReference type="EMBL" id="JABBJJ010000026">
    <property type="protein sequence ID" value="NMO14839.1"/>
    <property type="molecule type" value="Genomic_DNA"/>
</dbReference>
<keyword evidence="3" id="KW-1185">Reference proteome</keyword>
<organism evidence="2 3">
    <name type="scientific">Pyxidicoccus fallax</name>
    <dbReference type="NCBI Taxonomy" id="394095"/>
    <lineage>
        <taxon>Bacteria</taxon>
        <taxon>Pseudomonadati</taxon>
        <taxon>Myxococcota</taxon>
        <taxon>Myxococcia</taxon>
        <taxon>Myxococcales</taxon>
        <taxon>Cystobacterineae</taxon>
        <taxon>Myxococcaceae</taxon>
        <taxon>Pyxidicoccus</taxon>
    </lineage>
</organism>
<reference evidence="2 3" key="1">
    <citation type="submission" date="2020-04" db="EMBL/GenBank/DDBJ databases">
        <title>Draft genome of Pyxidicoccus fallax type strain.</title>
        <authorList>
            <person name="Whitworth D.E."/>
        </authorList>
    </citation>
    <scope>NUCLEOTIDE SEQUENCE [LARGE SCALE GENOMIC DNA]</scope>
    <source>
        <strain evidence="2 3">DSM 14698</strain>
    </source>
</reference>